<comment type="caution">
    <text evidence="1">The sequence shown here is derived from an EMBL/GenBank/DDBJ whole genome shotgun (WGS) entry which is preliminary data.</text>
</comment>
<dbReference type="InterPro" id="IPR052517">
    <property type="entry name" value="GlcG_carb_metab_protein"/>
</dbReference>
<evidence type="ECO:0008006" key="2">
    <source>
        <dbReference type="Google" id="ProtNLM"/>
    </source>
</evidence>
<dbReference type="Pfam" id="PF03928">
    <property type="entry name" value="HbpS-like"/>
    <property type="match status" value="1"/>
</dbReference>
<gene>
    <name evidence="1" type="ORF">GALL_517790</name>
</gene>
<dbReference type="PANTHER" id="PTHR34309">
    <property type="entry name" value="SLR1406 PROTEIN"/>
    <property type="match status" value="1"/>
</dbReference>
<name>A0A1J5P625_9ZZZZ</name>
<proteinExistence type="predicted"/>
<dbReference type="AlphaFoldDB" id="A0A1J5P625"/>
<organism evidence="1">
    <name type="scientific">mine drainage metagenome</name>
    <dbReference type="NCBI Taxonomy" id="410659"/>
    <lineage>
        <taxon>unclassified sequences</taxon>
        <taxon>metagenomes</taxon>
        <taxon>ecological metagenomes</taxon>
    </lineage>
</organism>
<protein>
    <recommendedName>
        <fullName evidence="2">GlcG protein</fullName>
    </recommendedName>
</protein>
<dbReference type="Gene3D" id="3.30.450.150">
    <property type="entry name" value="Haem-degrading domain"/>
    <property type="match status" value="1"/>
</dbReference>
<accession>A0A1J5P625</accession>
<evidence type="ECO:0000313" key="1">
    <source>
        <dbReference type="EMBL" id="OIQ66650.1"/>
    </source>
</evidence>
<dbReference type="InterPro" id="IPR038084">
    <property type="entry name" value="PduO/GlcC-like_sf"/>
</dbReference>
<reference evidence="1" key="1">
    <citation type="submission" date="2016-10" db="EMBL/GenBank/DDBJ databases">
        <title>Sequence of Gallionella enrichment culture.</title>
        <authorList>
            <person name="Poehlein A."/>
            <person name="Muehling M."/>
            <person name="Daniel R."/>
        </authorList>
    </citation>
    <scope>NUCLEOTIDE SEQUENCE</scope>
</reference>
<dbReference type="SUPFAM" id="SSF143744">
    <property type="entry name" value="GlcG-like"/>
    <property type="match status" value="1"/>
</dbReference>
<sequence length="141" mass="14254">MTLTIKRARAIIKAALAKGVEAGMKPLSVAVLDAGGHLIAFERSDGASPGRFDIARGKAYGCLMLGLGGDAIQKRAEAQPTFTDAMNGLFGGKFVPVRGGVLVRDARGSVIGAVGVTGDSSDNDAIAAMAGIEAAKLTPEA</sequence>
<dbReference type="EMBL" id="MLJW01006453">
    <property type="protein sequence ID" value="OIQ66650.1"/>
    <property type="molecule type" value="Genomic_DNA"/>
</dbReference>
<dbReference type="InterPro" id="IPR005624">
    <property type="entry name" value="PduO/GlcC-like"/>
</dbReference>
<dbReference type="PANTHER" id="PTHR34309:SF10">
    <property type="entry name" value="SLR1406 PROTEIN"/>
    <property type="match status" value="1"/>
</dbReference>